<keyword evidence="4" id="KW-0645">Protease</keyword>
<dbReference type="EC" id="3.4.19.12" evidence="3"/>
<keyword evidence="10" id="KW-0539">Nucleus</keyword>
<dbReference type="SMART" id="SM01246">
    <property type="entry name" value="Josephin"/>
    <property type="match status" value="1"/>
</dbReference>
<name>A0A3M7RIS2_BRAPC</name>
<evidence type="ECO:0000256" key="10">
    <source>
        <dbReference type="ARBA" id="ARBA00023242"/>
    </source>
</evidence>
<dbReference type="Proteomes" id="UP000276133">
    <property type="component" value="Unassembled WGS sequence"/>
</dbReference>
<feature type="active site" evidence="12">
    <location>
        <position position="111"/>
    </location>
</feature>
<dbReference type="GO" id="GO:0016579">
    <property type="term" value="P:protein deubiquitination"/>
    <property type="evidence" value="ECO:0007669"/>
    <property type="project" value="InterPro"/>
</dbReference>
<comment type="catalytic activity">
    <reaction evidence="1">
        <text>Thiol-dependent hydrolysis of ester, thioester, amide, peptide and isopeptide bonds formed by the C-terminal Gly of ubiquitin (a 76-residue protein attached to proteins as an intracellular targeting signal).</text>
        <dbReference type="EC" id="3.4.19.12"/>
    </reaction>
</comment>
<gene>
    <name evidence="14" type="ORF">BpHYR1_025694</name>
</gene>
<feature type="active site" description="Proton acceptor" evidence="11">
    <location>
        <position position="111"/>
    </location>
</feature>
<organism evidence="14 15">
    <name type="scientific">Brachionus plicatilis</name>
    <name type="common">Marine rotifer</name>
    <name type="synonym">Brachionus muelleri</name>
    <dbReference type="NCBI Taxonomy" id="10195"/>
    <lineage>
        <taxon>Eukaryota</taxon>
        <taxon>Metazoa</taxon>
        <taxon>Spiralia</taxon>
        <taxon>Gnathifera</taxon>
        <taxon>Rotifera</taxon>
        <taxon>Eurotatoria</taxon>
        <taxon>Monogononta</taxon>
        <taxon>Pseudotrocha</taxon>
        <taxon>Ploima</taxon>
        <taxon>Brachionidae</taxon>
        <taxon>Brachionus</taxon>
    </lineage>
</organism>
<dbReference type="GO" id="GO:0006508">
    <property type="term" value="P:proteolysis"/>
    <property type="evidence" value="ECO:0007669"/>
    <property type="project" value="UniProtKB-KW"/>
</dbReference>
<dbReference type="Gene3D" id="1.10.287.10">
    <property type="entry name" value="S15/NS1, RNA-binding"/>
    <property type="match status" value="1"/>
</dbReference>
<dbReference type="Gene3D" id="3.90.70.40">
    <property type="match status" value="1"/>
</dbReference>
<evidence type="ECO:0000256" key="1">
    <source>
        <dbReference type="ARBA" id="ARBA00000707"/>
    </source>
</evidence>
<keyword evidence="9" id="KW-0804">Transcription</keyword>
<dbReference type="PRINTS" id="PR01233">
    <property type="entry name" value="JOSEPHIN"/>
</dbReference>
<evidence type="ECO:0000256" key="6">
    <source>
        <dbReference type="ARBA" id="ARBA00022801"/>
    </source>
</evidence>
<keyword evidence="8" id="KW-0805">Transcription regulation</keyword>
<dbReference type="InterPro" id="IPR003903">
    <property type="entry name" value="UIM_dom"/>
</dbReference>
<evidence type="ECO:0000259" key="13">
    <source>
        <dbReference type="PROSITE" id="PS50957"/>
    </source>
</evidence>
<keyword evidence="5" id="KW-0833">Ubl conjugation pathway</keyword>
<evidence type="ECO:0000256" key="5">
    <source>
        <dbReference type="ARBA" id="ARBA00022786"/>
    </source>
</evidence>
<protein>
    <recommendedName>
        <fullName evidence="3">ubiquitinyl hydrolase 1</fullName>
        <ecNumber evidence="3">3.4.19.12</ecNumber>
    </recommendedName>
</protein>
<dbReference type="Pfam" id="PF02099">
    <property type="entry name" value="Josephin"/>
    <property type="match status" value="1"/>
</dbReference>
<dbReference type="Gene3D" id="6.10.140.100">
    <property type="match status" value="1"/>
</dbReference>
<evidence type="ECO:0000256" key="9">
    <source>
        <dbReference type="ARBA" id="ARBA00023163"/>
    </source>
</evidence>
<dbReference type="GO" id="GO:0005634">
    <property type="term" value="C:nucleus"/>
    <property type="evidence" value="ECO:0007669"/>
    <property type="project" value="UniProtKB-SubCell"/>
</dbReference>
<feature type="active site" evidence="12">
    <location>
        <position position="14"/>
    </location>
</feature>
<keyword evidence="15" id="KW-1185">Reference proteome</keyword>
<keyword evidence="6 12" id="KW-0378">Hydrolase</keyword>
<dbReference type="InterPro" id="IPR006155">
    <property type="entry name" value="Josephin"/>
</dbReference>
<dbReference type="PANTHER" id="PTHR14159">
    <property type="entry name" value="ATAXIN-3-RELATED"/>
    <property type="match status" value="1"/>
</dbReference>
<comment type="caution">
    <text evidence="14">The sequence shown here is derived from an EMBL/GenBank/DDBJ whole genome shotgun (WGS) entry which is preliminary data.</text>
</comment>
<evidence type="ECO:0000256" key="8">
    <source>
        <dbReference type="ARBA" id="ARBA00023015"/>
    </source>
</evidence>
<evidence type="ECO:0000256" key="2">
    <source>
        <dbReference type="ARBA" id="ARBA00004123"/>
    </source>
</evidence>
<accession>A0A3M7RIS2</accession>
<evidence type="ECO:0000256" key="3">
    <source>
        <dbReference type="ARBA" id="ARBA00012759"/>
    </source>
</evidence>
<sequence length="284" mass="32962">MELIHHEAQEGLLCAQHCLNSLLQGDYYSAIDLANIAHEIDRIERGYMTDYSANESSNYDDSGFFSIQVIQEALKMWSLELVPFKSSNQLACLARQDPTELKAYICNYKQHWYTIRKIGKYWFNLNSMFKKPELISDTYLTVLLKQLEHEGYSIFIVDGDLPNCQADQILNEINLDTKEILRKQNTDKEEIKKGSQLNENTGFDDDELKQAIKMSLQETDYDPHEKLYPSLANEEDSELKRAIELSLQANSNQKVLDECSPSTSDKLDQAEEIRRRRLDFLNKQ</sequence>
<evidence type="ECO:0000256" key="12">
    <source>
        <dbReference type="PROSITE-ProRule" id="PRU00331"/>
    </source>
</evidence>
<dbReference type="STRING" id="10195.A0A3M7RIS2"/>
<dbReference type="EMBL" id="REGN01003335">
    <property type="protein sequence ID" value="RNA23188.1"/>
    <property type="molecule type" value="Genomic_DNA"/>
</dbReference>
<reference evidence="14 15" key="1">
    <citation type="journal article" date="2018" name="Sci. Rep.">
        <title>Genomic signatures of local adaptation to the degree of environmental predictability in rotifers.</title>
        <authorList>
            <person name="Franch-Gras L."/>
            <person name="Hahn C."/>
            <person name="Garcia-Roger E.M."/>
            <person name="Carmona M.J."/>
            <person name="Serra M."/>
            <person name="Gomez A."/>
        </authorList>
    </citation>
    <scope>NUCLEOTIDE SEQUENCE [LARGE SCALE GENOMIC DNA]</scope>
    <source>
        <strain evidence="14">HYR1</strain>
    </source>
</reference>
<comment type="subcellular location">
    <subcellularLocation>
        <location evidence="2">Nucleus</location>
    </subcellularLocation>
</comment>
<evidence type="ECO:0000313" key="15">
    <source>
        <dbReference type="Proteomes" id="UP000276133"/>
    </source>
</evidence>
<dbReference type="AlphaFoldDB" id="A0A3M7RIS2"/>
<dbReference type="PROSITE" id="PS50330">
    <property type="entry name" value="UIM"/>
    <property type="match status" value="1"/>
</dbReference>
<proteinExistence type="predicted"/>
<dbReference type="OrthoDB" id="10063692at2759"/>
<feature type="active site" evidence="11 12">
    <location>
        <position position="126"/>
    </location>
</feature>
<dbReference type="SMART" id="SM00726">
    <property type="entry name" value="UIM"/>
    <property type="match status" value="2"/>
</dbReference>
<keyword evidence="7" id="KW-0788">Thiol protease</keyword>
<feature type="domain" description="Josephin" evidence="13">
    <location>
        <begin position="1"/>
        <end position="172"/>
    </location>
</feature>
<dbReference type="GO" id="GO:0004843">
    <property type="term" value="F:cysteine-type deubiquitinase activity"/>
    <property type="evidence" value="ECO:0007669"/>
    <property type="project" value="UniProtKB-EC"/>
</dbReference>
<evidence type="ECO:0000256" key="7">
    <source>
        <dbReference type="ARBA" id="ARBA00022807"/>
    </source>
</evidence>
<evidence type="ECO:0000256" key="4">
    <source>
        <dbReference type="ARBA" id="ARBA00022670"/>
    </source>
</evidence>
<dbReference type="PROSITE" id="PS50957">
    <property type="entry name" value="JOSEPHIN"/>
    <property type="match status" value="1"/>
</dbReference>
<feature type="active site" description="Nucleophile" evidence="11">
    <location>
        <position position="14"/>
    </location>
</feature>
<dbReference type="InterPro" id="IPR033865">
    <property type="entry name" value="Ataxin-3"/>
</dbReference>
<evidence type="ECO:0000256" key="11">
    <source>
        <dbReference type="PIRSR" id="PIRSR633865-1"/>
    </source>
</evidence>
<dbReference type="PANTHER" id="PTHR14159:SF0">
    <property type="entry name" value="ATAXIN-3-RELATED"/>
    <property type="match status" value="1"/>
</dbReference>
<dbReference type="Pfam" id="PF02809">
    <property type="entry name" value="UIM"/>
    <property type="match status" value="2"/>
</dbReference>
<evidence type="ECO:0000313" key="14">
    <source>
        <dbReference type="EMBL" id="RNA23188.1"/>
    </source>
</evidence>